<keyword evidence="2" id="KW-1185">Reference proteome</keyword>
<dbReference type="Proteomes" id="UP000499080">
    <property type="component" value="Unassembled WGS sequence"/>
</dbReference>
<sequence>MNPVNPVPWTRELILFATGHCPFPSCLLMFNLHHSDLCACGEVVTSFHYTMTCHLTASYHFTKTIENLTSLWWRNILISKLSRLKIINFVSFLSENEDLIKPLYCDKINLWVYVNAVQ</sequence>
<dbReference type="EMBL" id="BGPR01094970">
    <property type="protein sequence ID" value="GBM36718.1"/>
    <property type="molecule type" value="Genomic_DNA"/>
</dbReference>
<gene>
    <name evidence="1" type="ORF">AVEN_116197_1</name>
</gene>
<proteinExistence type="predicted"/>
<protein>
    <submittedName>
        <fullName evidence="1">Uncharacterized protein</fullName>
    </submittedName>
</protein>
<evidence type="ECO:0000313" key="1">
    <source>
        <dbReference type="EMBL" id="GBM36718.1"/>
    </source>
</evidence>
<organism evidence="1 2">
    <name type="scientific">Araneus ventricosus</name>
    <name type="common">Orbweaver spider</name>
    <name type="synonym">Epeira ventricosa</name>
    <dbReference type="NCBI Taxonomy" id="182803"/>
    <lineage>
        <taxon>Eukaryota</taxon>
        <taxon>Metazoa</taxon>
        <taxon>Ecdysozoa</taxon>
        <taxon>Arthropoda</taxon>
        <taxon>Chelicerata</taxon>
        <taxon>Arachnida</taxon>
        <taxon>Araneae</taxon>
        <taxon>Araneomorphae</taxon>
        <taxon>Entelegynae</taxon>
        <taxon>Araneoidea</taxon>
        <taxon>Araneidae</taxon>
        <taxon>Araneus</taxon>
    </lineage>
</organism>
<evidence type="ECO:0000313" key="2">
    <source>
        <dbReference type="Proteomes" id="UP000499080"/>
    </source>
</evidence>
<accession>A0A4Y2F7T1</accession>
<dbReference type="AlphaFoldDB" id="A0A4Y2F7T1"/>
<comment type="caution">
    <text evidence="1">The sequence shown here is derived from an EMBL/GenBank/DDBJ whole genome shotgun (WGS) entry which is preliminary data.</text>
</comment>
<name>A0A4Y2F7T1_ARAVE</name>
<reference evidence="1 2" key="1">
    <citation type="journal article" date="2019" name="Sci. Rep.">
        <title>Orb-weaving spider Araneus ventricosus genome elucidates the spidroin gene catalogue.</title>
        <authorList>
            <person name="Kono N."/>
            <person name="Nakamura H."/>
            <person name="Ohtoshi R."/>
            <person name="Moran D.A.P."/>
            <person name="Shinohara A."/>
            <person name="Yoshida Y."/>
            <person name="Fujiwara M."/>
            <person name="Mori M."/>
            <person name="Tomita M."/>
            <person name="Arakawa K."/>
        </authorList>
    </citation>
    <scope>NUCLEOTIDE SEQUENCE [LARGE SCALE GENOMIC DNA]</scope>
</reference>